<feature type="disulfide bond" evidence="7">
    <location>
        <begin position="508"/>
        <end position="517"/>
    </location>
</feature>
<feature type="domain" description="EGF-like" evidence="9">
    <location>
        <begin position="558"/>
        <end position="594"/>
    </location>
</feature>
<keyword evidence="6" id="KW-0325">Glycoprotein</keyword>
<feature type="disulfide bond" evidence="7">
    <location>
        <begin position="965"/>
        <end position="974"/>
    </location>
</feature>
<feature type="disulfide bond" evidence="7">
    <location>
        <begin position="774"/>
        <end position="783"/>
    </location>
</feature>
<keyword evidence="11" id="KW-1185">Reference proteome</keyword>
<evidence type="ECO:0000256" key="6">
    <source>
        <dbReference type="ARBA" id="ARBA00023180"/>
    </source>
</evidence>
<feature type="disulfide bond" evidence="7">
    <location>
        <begin position="470"/>
        <end position="479"/>
    </location>
</feature>
<feature type="disulfide bond" evidence="7">
    <location>
        <begin position="584"/>
        <end position="593"/>
    </location>
</feature>
<keyword evidence="5 7" id="KW-1015">Disulfide bond</keyword>
<dbReference type="PROSITE" id="PS00022">
    <property type="entry name" value="EGF_1"/>
    <property type="match status" value="16"/>
</dbReference>
<feature type="disulfide bond" evidence="7">
    <location>
        <begin position="660"/>
        <end position="669"/>
    </location>
</feature>
<feature type="domain" description="EGF-like" evidence="9">
    <location>
        <begin position="937"/>
        <end position="975"/>
    </location>
</feature>
<feature type="domain" description="EGF-like" evidence="9">
    <location>
        <begin position="634"/>
        <end position="670"/>
    </location>
</feature>
<feature type="domain" description="EGF-like" evidence="9">
    <location>
        <begin position="672"/>
        <end position="708"/>
    </location>
</feature>
<dbReference type="PROSITE" id="PS50026">
    <property type="entry name" value="EGF_3"/>
    <property type="match status" value="16"/>
</dbReference>
<feature type="domain" description="EGF-like" evidence="9">
    <location>
        <begin position="368"/>
        <end position="404"/>
    </location>
</feature>
<dbReference type="GO" id="GO:0005886">
    <property type="term" value="C:plasma membrane"/>
    <property type="evidence" value="ECO:0007669"/>
    <property type="project" value="TreeGrafter"/>
</dbReference>
<keyword evidence="8" id="KW-1133">Transmembrane helix</keyword>
<sequence length="1027" mass="107983">MCYDSNIINGDIMNGEGVLACYHGCSGSIVNPMAYYCTDYSLDENWSAGQRSIAYTFIPTSDNVFQFGYSSCCWINTLVVGSSSSWILLATANLSVRQDTGKINTSPISAMQPIVRLKYGCSYSLRIPVEDDDGDTVKCRWAKNSQSDECSNVCEAFPGAASCILSYTASRSTGWHAVALQIEDYSVSDTTTPLSSVPLQFLVDISSTTDSCDDKPLVLNLTNVNGSVATIALNTTFFQTIVANSGSTNVSITEIVTVSPVGMIKTGLLSYGSSGTQWYVNVTWTPSLSQAGSHIFCYTAVNSMGQSSDQACVTIKVDAFVTFQTEHVLGVNECTSSPCHNEGVCTDDISRYTCTCPVSHTGKNCETDINFCEGVTCENGGTCVDGVLNYTCTCPSSHTGGHCEADINFCEGVMCGNGGTCVDGVFDYSCTCPVSHTGSDCETDINFCEGVTCGNGGTCVDGVLNYTCTCPGSHTGGHCEADINFCEGVMCGNGGTCVDGVFDYSCTCPVSHTGSDCETDINFCEGVTCGNGGTCVDGVLNYTCTCPGSHTGGHCEADINFCEGVVCGNGGTCVDGVFDYSCTCPVSHTGSDCETDINFCEGVTCGNGGTCVDGVLNYTCTCPGSHTGGHCEADINFCEGVMCGNGGTCVDGVFDYSCTCPVSHTGSDCETDINFCEGVTCGNGGTCVDGVLNYTCTCPGSHTGGHCEADINFCEGVTCGNGGTCVDGVLNYTCTCPGSHTGVHCEADVDFCLGVTCQNEGTCVDGVLDYTCTCPSSHTGDHCEIDVDFCLGVTCQNEGTCVDGVLDYTCTCPSSHTGDHCEIDVDFCLGVTCQNEGTCVDGVLDYTCTCPSSHTGDHCEIVATCSLHHYSHTGDHCEIDIDFCDGVICENNGSCVDGVFNYTCICPVSHTGFHCESVYMLYQMIVYSQTSLCYIPDIDFCKFEDLPCRNGGTCVDGLFDYTCTCPLTHTGDHCQTEADNTGYVLSVVFVSIGLVLSGILTGVLIKTSVSFIKGPGSSIDTYNPLYM</sequence>
<keyword evidence="4" id="KW-0677">Repeat</keyword>
<feature type="domain" description="EGF-like" evidence="9">
    <location>
        <begin position="444"/>
        <end position="480"/>
    </location>
</feature>
<dbReference type="SMART" id="SM00179">
    <property type="entry name" value="EGF_CA"/>
    <property type="match status" value="16"/>
</dbReference>
<dbReference type="GO" id="GO:0043235">
    <property type="term" value="C:receptor complex"/>
    <property type="evidence" value="ECO:0007669"/>
    <property type="project" value="TreeGrafter"/>
</dbReference>
<feature type="disulfide bond" evidence="7">
    <location>
        <begin position="812"/>
        <end position="821"/>
    </location>
</feature>
<reference evidence="10 11" key="1">
    <citation type="submission" date="2020-06" db="EMBL/GenBank/DDBJ databases">
        <authorList>
            <person name="Li R."/>
            <person name="Bekaert M."/>
        </authorList>
    </citation>
    <scope>NUCLEOTIDE SEQUENCE [LARGE SCALE GENOMIC DNA]</scope>
    <source>
        <strain evidence="11">wild</strain>
    </source>
</reference>
<dbReference type="PROSITE" id="PS00010">
    <property type="entry name" value="ASX_HYDROXYL"/>
    <property type="match status" value="16"/>
</dbReference>
<evidence type="ECO:0000313" key="10">
    <source>
        <dbReference type="EMBL" id="CAC5400903.1"/>
    </source>
</evidence>
<dbReference type="Proteomes" id="UP000507470">
    <property type="component" value="Unassembled WGS sequence"/>
</dbReference>
<proteinExistence type="predicted"/>
<dbReference type="PANTHER" id="PTHR45836">
    <property type="entry name" value="SLIT HOMOLOG"/>
    <property type="match status" value="1"/>
</dbReference>
<dbReference type="CDD" id="cd00054">
    <property type="entry name" value="EGF_CA"/>
    <property type="match status" value="16"/>
</dbReference>
<feature type="disulfide bond" evidence="7">
    <location>
        <begin position="356"/>
        <end position="365"/>
    </location>
</feature>
<dbReference type="Pfam" id="PF00008">
    <property type="entry name" value="EGF"/>
    <property type="match status" value="1"/>
</dbReference>
<feature type="domain" description="EGF-like" evidence="9">
    <location>
        <begin position="482"/>
        <end position="518"/>
    </location>
</feature>
<feature type="domain" description="EGF-like" evidence="9">
    <location>
        <begin position="330"/>
        <end position="366"/>
    </location>
</feature>
<evidence type="ECO:0000256" key="3">
    <source>
        <dbReference type="ARBA" id="ARBA00022729"/>
    </source>
</evidence>
<dbReference type="FunFam" id="2.10.25.10:FF:000143">
    <property type="entry name" value="Protein crumbs 1"/>
    <property type="match status" value="1"/>
</dbReference>
<evidence type="ECO:0000256" key="4">
    <source>
        <dbReference type="ARBA" id="ARBA00022737"/>
    </source>
</evidence>
<feature type="domain" description="EGF-like" evidence="9">
    <location>
        <begin position="520"/>
        <end position="556"/>
    </location>
</feature>
<feature type="disulfide bond" evidence="7">
    <location>
        <begin position="622"/>
        <end position="631"/>
    </location>
</feature>
<comment type="caution">
    <text evidence="7">Lacks conserved residue(s) required for the propagation of feature annotation.</text>
</comment>
<feature type="disulfide bond" evidence="7">
    <location>
        <begin position="850"/>
        <end position="859"/>
    </location>
</feature>
<name>A0A6J8CWL3_MYTCO</name>
<dbReference type="PANTHER" id="PTHR45836:SF13">
    <property type="entry name" value="PROTEIN CRUMBS"/>
    <property type="match status" value="1"/>
</dbReference>
<feature type="domain" description="EGF-like" evidence="9">
    <location>
        <begin position="710"/>
        <end position="746"/>
    </location>
</feature>
<protein>
    <submittedName>
        <fullName evidence="10">Fibropellin-3,Protein eyes shut,Sushi, von Willebrand factor type A, EGF and pentraxin domain-containing protein 1,Delta-like protein C,Fibropellin-1,Delta-like protein D</fullName>
    </submittedName>
</protein>
<dbReference type="Pfam" id="PF12661">
    <property type="entry name" value="hEGF"/>
    <property type="match status" value="15"/>
</dbReference>
<evidence type="ECO:0000256" key="8">
    <source>
        <dbReference type="SAM" id="Phobius"/>
    </source>
</evidence>
<dbReference type="InterPro" id="IPR003645">
    <property type="entry name" value="Fol_N"/>
</dbReference>
<keyword evidence="8" id="KW-0472">Membrane</keyword>
<feature type="domain" description="EGF-like" evidence="9">
    <location>
        <begin position="880"/>
        <end position="916"/>
    </location>
</feature>
<evidence type="ECO:0000256" key="1">
    <source>
        <dbReference type="ARBA" id="ARBA00022473"/>
    </source>
</evidence>
<dbReference type="InterPro" id="IPR001881">
    <property type="entry name" value="EGF-like_Ca-bd_dom"/>
</dbReference>
<keyword evidence="2 7" id="KW-0245">EGF-like domain</keyword>
<evidence type="ECO:0000256" key="7">
    <source>
        <dbReference type="PROSITE-ProRule" id="PRU00076"/>
    </source>
</evidence>
<dbReference type="GO" id="GO:0009986">
    <property type="term" value="C:cell surface"/>
    <property type="evidence" value="ECO:0007669"/>
    <property type="project" value="TreeGrafter"/>
</dbReference>
<keyword evidence="1" id="KW-0217">Developmental protein</keyword>
<feature type="domain" description="EGF-like" evidence="9">
    <location>
        <begin position="748"/>
        <end position="784"/>
    </location>
</feature>
<dbReference type="FunFam" id="2.10.25.10:FF:000080">
    <property type="entry name" value="Neurogenic locus notch 1"/>
    <property type="match status" value="4"/>
</dbReference>
<gene>
    <name evidence="10" type="ORF">MCOR_35048</name>
</gene>
<dbReference type="InterPro" id="IPR000742">
    <property type="entry name" value="EGF"/>
</dbReference>
<dbReference type="FunFam" id="2.10.25.10:FF:000012">
    <property type="entry name" value="Delta-like protein"/>
    <property type="match status" value="1"/>
</dbReference>
<feature type="disulfide bond" evidence="7">
    <location>
        <begin position="394"/>
        <end position="403"/>
    </location>
</feature>
<evidence type="ECO:0000256" key="5">
    <source>
        <dbReference type="ARBA" id="ARBA00023157"/>
    </source>
</evidence>
<feature type="disulfide bond" evidence="7">
    <location>
        <begin position="546"/>
        <end position="555"/>
    </location>
</feature>
<dbReference type="AlphaFoldDB" id="A0A6J8CWL3"/>
<dbReference type="SMART" id="SM00274">
    <property type="entry name" value="FOLN"/>
    <property type="match status" value="11"/>
</dbReference>
<evidence type="ECO:0000256" key="2">
    <source>
        <dbReference type="ARBA" id="ARBA00022536"/>
    </source>
</evidence>
<organism evidence="10 11">
    <name type="scientific">Mytilus coruscus</name>
    <name type="common">Sea mussel</name>
    <dbReference type="NCBI Taxonomy" id="42192"/>
    <lineage>
        <taxon>Eukaryota</taxon>
        <taxon>Metazoa</taxon>
        <taxon>Spiralia</taxon>
        <taxon>Lophotrochozoa</taxon>
        <taxon>Mollusca</taxon>
        <taxon>Bivalvia</taxon>
        <taxon>Autobranchia</taxon>
        <taxon>Pteriomorphia</taxon>
        <taxon>Mytilida</taxon>
        <taxon>Mytiloidea</taxon>
        <taxon>Mytilidae</taxon>
        <taxon>Mytilinae</taxon>
        <taxon>Mytilus</taxon>
    </lineage>
</organism>
<feature type="domain" description="EGF-like" evidence="9">
    <location>
        <begin position="406"/>
        <end position="442"/>
    </location>
</feature>
<feature type="domain" description="EGF-like" evidence="9">
    <location>
        <begin position="596"/>
        <end position="632"/>
    </location>
</feature>
<dbReference type="GO" id="GO:0005509">
    <property type="term" value="F:calcium ion binding"/>
    <property type="evidence" value="ECO:0007669"/>
    <property type="project" value="InterPro"/>
</dbReference>
<dbReference type="InterPro" id="IPR013032">
    <property type="entry name" value="EGF-like_CS"/>
</dbReference>
<dbReference type="EMBL" id="CACVKT020006342">
    <property type="protein sequence ID" value="CAC5400903.1"/>
    <property type="molecule type" value="Genomic_DNA"/>
</dbReference>
<keyword evidence="8" id="KW-0812">Transmembrane</keyword>
<dbReference type="OrthoDB" id="283575at2759"/>
<dbReference type="Gene3D" id="2.10.25.10">
    <property type="entry name" value="Laminin"/>
    <property type="match status" value="16"/>
</dbReference>
<evidence type="ECO:0000313" key="11">
    <source>
        <dbReference type="Proteomes" id="UP000507470"/>
    </source>
</evidence>
<feature type="disulfide bond" evidence="7">
    <location>
        <begin position="736"/>
        <end position="745"/>
    </location>
</feature>
<dbReference type="GO" id="GO:0007411">
    <property type="term" value="P:axon guidance"/>
    <property type="evidence" value="ECO:0007669"/>
    <property type="project" value="TreeGrafter"/>
</dbReference>
<feature type="domain" description="EGF-like" evidence="9">
    <location>
        <begin position="786"/>
        <end position="822"/>
    </location>
</feature>
<dbReference type="SUPFAM" id="SSF57196">
    <property type="entry name" value="EGF/Laminin"/>
    <property type="match status" value="16"/>
</dbReference>
<feature type="disulfide bond" evidence="7">
    <location>
        <begin position="906"/>
        <end position="915"/>
    </location>
</feature>
<dbReference type="InterPro" id="IPR000152">
    <property type="entry name" value="EGF-type_Asp/Asn_hydroxyl_site"/>
</dbReference>
<feature type="disulfide bond" evidence="7">
    <location>
        <begin position="698"/>
        <end position="707"/>
    </location>
</feature>
<keyword evidence="3" id="KW-0732">Signal</keyword>
<feature type="transmembrane region" description="Helical" evidence="8">
    <location>
        <begin position="983"/>
        <end position="1005"/>
    </location>
</feature>
<dbReference type="InterPro" id="IPR051355">
    <property type="entry name" value="Notch/Slit_guidance"/>
</dbReference>
<feature type="disulfide bond" evidence="7">
    <location>
        <begin position="432"/>
        <end position="441"/>
    </location>
</feature>
<evidence type="ECO:0000259" key="9">
    <source>
        <dbReference type="PROSITE" id="PS50026"/>
    </source>
</evidence>
<dbReference type="GO" id="GO:0007219">
    <property type="term" value="P:Notch signaling pathway"/>
    <property type="evidence" value="ECO:0007669"/>
    <property type="project" value="TreeGrafter"/>
</dbReference>
<feature type="domain" description="EGF-like" evidence="9">
    <location>
        <begin position="824"/>
        <end position="860"/>
    </location>
</feature>
<dbReference type="PRINTS" id="PR00010">
    <property type="entry name" value="EGFBLOOD"/>
</dbReference>
<dbReference type="SMART" id="SM00181">
    <property type="entry name" value="EGF"/>
    <property type="match status" value="16"/>
</dbReference>
<accession>A0A6J8CWL3</accession>